<evidence type="ECO:0000256" key="4">
    <source>
        <dbReference type="ARBA" id="ARBA00022676"/>
    </source>
</evidence>
<sequence>MILLLDGAELILLAVLTHLAYSPYTKVEESFTIQAVHDILKYGISGISEYDHQAFPGAVPRTFVGALIIAGILKPLSWLFGLQGGNEVSSITGIAMQKWARAIVGCLNVLALFRMKRVVERKLTANDEPKKRNPLRHTGYWFVVFLSAQFHLMFYASRPLPNFVVCLPLAVTALSLAIEERYCFSIGLLSFTAVVFRLELGAMCIGLALAALVARKVSVMEIIRFGIIGSGVGLGLSATIDSYFWGRSCVPEMDAFVFNVIGGQSAKWGTEPLLAYFTRYLPRLFFPPMVTVFCIAGVRIASTPFRIVFAASLIHIMLLSLQPHKEWRFIIYSVPAITLLGSMGAAYLFSLANWRQANGFSMRILILISPLLMLMHSVLMSYISSMNYPGGYALSAFNKYVLDNNISNATVHLDVFTCMTGATLFGQLPDSYGIIYDKTEGDELLDAWSSFDYVITTDPNSSLPPVTGYKWERIQTTEAFDRFDLKTIPEIINSEVAKGFPILKDAILSADLQPVKAAFTDVIRCRDSVYTYKRVEN</sequence>
<dbReference type="GO" id="GO:0006487">
    <property type="term" value="P:protein N-linked glycosylation"/>
    <property type="evidence" value="ECO:0000318"/>
    <property type="project" value="GO_Central"/>
</dbReference>
<dbReference type="Proteomes" id="UP000000591">
    <property type="component" value="Chromosome I"/>
</dbReference>
<comment type="catalytic activity">
    <reaction evidence="11">
        <text>an alpha-D-Man-(1-&gt;2)-alpha-D-Man-(1-&gt;2)-alpha-D-Man-(1-&gt;3)-[alpha-D-Man-(1-&gt;2)-alpha-D-Man-(1-&gt;3)-alpha-D-Man-(1-&gt;6)]-beta-D-Man-(1-&gt;4)-beta-D-GlcNAc-(1-&gt;4)-alpha-D-GlcNAc-diphospho-di-trans,poly-cis-dolichol + a di-trans,poly-cis-dolichyl beta-D-mannosyl phosphate = an alpha-D-Man-(1-&gt;2)-alpha-D-Man-(1-&gt;2)-alpha-D-Man-(1-&gt;3)-[alpha-D-Man-(1-&gt;2)-alpha-D-Man-(1-&gt;3)-[alpha-D-Man-(1-&gt;6)]-alpha-D-Man-(1-&gt;6)]-beta-D-Man-(1-&gt;4)-beta-D-GlcNAc-(1-&gt;4)-alpha-D-GlcNAc-diphospho-di-trans,poly-cis-dolichol + a di-trans,poly-cis-dolichyl phosphate + H(+)</text>
        <dbReference type="Rhea" id="RHEA:29535"/>
        <dbReference type="Rhea" id="RHEA-COMP:19498"/>
        <dbReference type="Rhea" id="RHEA-COMP:19501"/>
        <dbReference type="Rhea" id="RHEA-COMP:19518"/>
        <dbReference type="Rhea" id="RHEA-COMP:19519"/>
        <dbReference type="ChEBI" id="CHEBI:15378"/>
        <dbReference type="ChEBI" id="CHEBI:57683"/>
        <dbReference type="ChEBI" id="CHEBI:58211"/>
        <dbReference type="ChEBI" id="CHEBI:132517"/>
        <dbReference type="ChEBI" id="CHEBI:132519"/>
        <dbReference type="EC" id="2.4.1.260"/>
    </reaction>
    <physiologicalReaction direction="left-to-right" evidence="11">
        <dbReference type="Rhea" id="RHEA:29536"/>
    </physiologicalReaction>
</comment>
<keyword evidence="5" id="KW-0808">Transferase</keyword>
<protein>
    <recommendedName>
        <fullName evidence="12">Mannosyltransferase</fullName>
        <ecNumber evidence="12">2.4.1.-</ecNumber>
    </recommendedName>
</protein>
<feature type="transmembrane region" description="Helical" evidence="12">
    <location>
        <begin position="364"/>
        <end position="383"/>
    </location>
</feature>
<dbReference type="GeneID" id="4618440"/>
<evidence type="ECO:0000256" key="1">
    <source>
        <dbReference type="ARBA" id="ARBA00004477"/>
    </source>
</evidence>
<dbReference type="KEGG" id="ago:AGOS_AAR043C"/>
<feature type="transmembrane region" description="Helical" evidence="12">
    <location>
        <begin position="139"/>
        <end position="155"/>
    </location>
</feature>
<dbReference type="GO" id="GO:0006488">
    <property type="term" value="P:dolichol-linked oligosaccharide biosynthetic process"/>
    <property type="evidence" value="ECO:0007669"/>
    <property type="project" value="EnsemblFungi"/>
</dbReference>
<feature type="transmembrane region" description="Helical" evidence="12">
    <location>
        <begin position="184"/>
        <end position="213"/>
    </location>
</feature>
<dbReference type="Pfam" id="PF03901">
    <property type="entry name" value="Glyco_transf_22"/>
    <property type="match status" value="1"/>
</dbReference>
<dbReference type="STRING" id="284811.Q75EN6"/>
<dbReference type="eggNOG" id="KOG2516">
    <property type="taxonomic scope" value="Eukaryota"/>
</dbReference>
<dbReference type="InterPro" id="IPR005599">
    <property type="entry name" value="GPI_mannosylTrfase"/>
</dbReference>
<reference evidence="14 15" key="1">
    <citation type="journal article" date="2004" name="Science">
        <title>The Ashbya gossypii genome as a tool for mapping the ancient Saccharomyces cerevisiae genome.</title>
        <authorList>
            <person name="Dietrich F.S."/>
            <person name="Voegeli S."/>
            <person name="Brachat S."/>
            <person name="Lerch A."/>
            <person name="Gates K."/>
            <person name="Steiner S."/>
            <person name="Mohr C."/>
            <person name="Pohlmann R."/>
            <person name="Luedi P."/>
            <person name="Choi S."/>
            <person name="Wing R.A."/>
            <person name="Flavier A."/>
            <person name="Gaffney T.D."/>
            <person name="Philippsen P."/>
        </authorList>
    </citation>
    <scope>NUCLEOTIDE SEQUENCE [LARGE SCALE GENOMIC DNA]</scope>
    <source>
        <strain evidence="15">ATCC 10895 / CBS 109.51 / FGSC 9923 / NRRL Y-1056</strain>
    </source>
</reference>
<gene>
    <name evidence="14" type="ORF">AGOS_AAR043C</name>
</gene>
<keyword evidence="6 12" id="KW-0812">Transmembrane</keyword>
<evidence type="ECO:0000256" key="10">
    <source>
        <dbReference type="ARBA" id="ARBA00044721"/>
    </source>
</evidence>
<dbReference type="FunCoup" id="Q75EN6">
    <property type="interactions" value="425"/>
</dbReference>
<dbReference type="EC" id="2.4.1.-" evidence="12"/>
<evidence type="ECO:0000256" key="6">
    <source>
        <dbReference type="ARBA" id="ARBA00022692"/>
    </source>
</evidence>
<evidence type="ECO:0000256" key="7">
    <source>
        <dbReference type="ARBA" id="ARBA00022824"/>
    </source>
</evidence>
<keyword evidence="9 12" id="KW-0472">Membrane</keyword>
<comment type="pathway">
    <text evidence="2">Protein modification; protein glycosylation.</text>
</comment>
<evidence type="ECO:0000256" key="13">
    <source>
        <dbReference type="SAM" id="SignalP"/>
    </source>
</evidence>
<feature type="chain" id="PRO_5004285784" description="Mannosyltransferase" evidence="13">
    <location>
        <begin position="23"/>
        <end position="537"/>
    </location>
</feature>
<dbReference type="OrthoDB" id="19039at2759"/>
<evidence type="ECO:0000313" key="15">
    <source>
        <dbReference type="Proteomes" id="UP000000591"/>
    </source>
</evidence>
<dbReference type="PANTHER" id="PTHR22760">
    <property type="entry name" value="GLYCOSYLTRANSFERASE"/>
    <property type="match status" value="1"/>
</dbReference>
<evidence type="ECO:0000256" key="11">
    <source>
        <dbReference type="ARBA" id="ARBA00048899"/>
    </source>
</evidence>
<feature type="signal peptide" evidence="13">
    <location>
        <begin position="1"/>
        <end position="22"/>
    </location>
</feature>
<evidence type="ECO:0000256" key="3">
    <source>
        <dbReference type="ARBA" id="ARBA00007063"/>
    </source>
</evidence>
<feature type="transmembrane region" description="Helical" evidence="12">
    <location>
        <begin position="160"/>
        <end position="178"/>
    </location>
</feature>
<dbReference type="CAZy" id="GT22">
    <property type="family name" value="Glycosyltransferase Family 22"/>
</dbReference>
<evidence type="ECO:0000256" key="2">
    <source>
        <dbReference type="ARBA" id="ARBA00004922"/>
    </source>
</evidence>
<feature type="transmembrane region" description="Helical" evidence="12">
    <location>
        <begin position="225"/>
        <end position="245"/>
    </location>
</feature>
<dbReference type="RefSeq" id="NP_982584.1">
    <property type="nucleotide sequence ID" value="NM_207937.1"/>
</dbReference>
<feature type="transmembrane region" description="Helical" evidence="12">
    <location>
        <begin position="329"/>
        <end position="352"/>
    </location>
</feature>
<proteinExistence type="inferred from homology"/>
<keyword evidence="15" id="KW-1185">Reference proteome</keyword>
<dbReference type="HOGENOM" id="CLU_008917_4_1_1"/>
<keyword evidence="8 12" id="KW-1133">Transmembrane helix</keyword>
<evidence type="ECO:0000256" key="8">
    <source>
        <dbReference type="ARBA" id="ARBA00022989"/>
    </source>
</evidence>
<dbReference type="OMA" id="WWVEVRM"/>
<dbReference type="GO" id="GO:0052917">
    <property type="term" value="F:dol-P-Man:Man(7)GlcNAc(2)-PP-Dol alpha-1,6-mannosyltransferase activity"/>
    <property type="evidence" value="ECO:0007669"/>
    <property type="project" value="UniProtKB-EC"/>
</dbReference>
<feature type="transmembrane region" description="Helical" evidence="12">
    <location>
        <begin position="280"/>
        <end position="298"/>
    </location>
</feature>
<dbReference type="EMBL" id="AE016814">
    <property type="protein sequence ID" value="AAS50408.1"/>
    <property type="molecule type" value="Genomic_DNA"/>
</dbReference>
<dbReference type="PANTHER" id="PTHR22760:SF1">
    <property type="entry name" value="DOL-P-MAN:MAN(7)GLCNAC(2)-PP-DOL ALPHA-1,6-MANNOSYLTRANSFERASE"/>
    <property type="match status" value="1"/>
</dbReference>
<comment type="similarity">
    <text evidence="3 12">Belongs to the glycosyltransferase 22 family.</text>
</comment>
<comment type="function">
    <text evidence="10">Mannosyltransferase that operates in the biosynthetic pathway of dolichol-linked oligosaccharides, the glycan precursors employed in protein asparagine (N)-glycosylation. The assembly of dolichol-linked oligosaccharides begins on the cytosolic side of the endoplasmic reticulum membrane and finishes in its lumen. The sequential addition of sugars to dolichol pyrophosphate produces dolichol-linked oligosaccharides containing fourteen sugars, including two GlcNAcs, nine mannoses and three glucoses. Once assembled, the oligosaccharide is transferred from the lipid to nascent proteins by oligosaccharyltransferases. In the lumen of the endoplasmic reticulum, adds the eighth mannose residue in an alpha-1,6 linkage onto Man(7)GlcNAc(2)-PP-dolichol to produce Man(8)GlcNAc(2)-PP-dolichol.</text>
</comment>
<comment type="subcellular location">
    <subcellularLocation>
        <location evidence="1 12">Endoplasmic reticulum membrane</location>
        <topology evidence="1 12">Multi-pass membrane protein</topology>
    </subcellularLocation>
</comment>
<name>Q75EN6_EREGS</name>
<evidence type="ECO:0000256" key="5">
    <source>
        <dbReference type="ARBA" id="ARBA00022679"/>
    </source>
</evidence>
<accession>Q75EN6</accession>
<reference evidence="15" key="2">
    <citation type="journal article" date="2013" name="G3 (Bethesda)">
        <title>Genomes of Ashbya fungi isolated from insects reveal four mating-type loci, numerous translocations, lack of transposons, and distinct gene duplications.</title>
        <authorList>
            <person name="Dietrich F.S."/>
            <person name="Voegeli S."/>
            <person name="Kuo S."/>
            <person name="Philippsen P."/>
        </authorList>
    </citation>
    <scope>GENOME REANNOTATION</scope>
    <source>
        <strain evidence="15">ATCC 10895 / CBS 109.51 / FGSC 9923 / NRRL Y-1056</strain>
    </source>
</reference>
<feature type="transmembrane region" description="Helical" evidence="12">
    <location>
        <begin position="305"/>
        <end position="323"/>
    </location>
</feature>
<keyword evidence="13" id="KW-0732">Signal</keyword>
<dbReference type="GO" id="GO:0000009">
    <property type="term" value="F:alpha-1,6-mannosyltransferase activity"/>
    <property type="evidence" value="ECO:0000318"/>
    <property type="project" value="GO_Central"/>
</dbReference>
<evidence type="ECO:0000256" key="9">
    <source>
        <dbReference type="ARBA" id="ARBA00023136"/>
    </source>
</evidence>
<evidence type="ECO:0000256" key="12">
    <source>
        <dbReference type="RuleBase" id="RU363075"/>
    </source>
</evidence>
<evidence type="ECO:0000313" key="14">
    <source>
        <dbReference type="EMBL" id="AAS50408.1"/>
    </source>
</evidence>
<organism evidence="14 15">
    <name type="scientific">Eremothecium gossypii (strain ATCC 10895 / CBS 109.51 / FGSC 9923 / NRRL Y-1056)</name>
    <name type="common">Yeast</name>
    <name type="synonym">Ashbya gossypii</name>
    <dbReference type="NCBI Taxonomy" id="284811"/>
    <lineage>
        <taxon>Eukaryota</taxon>
        <taxon>Fungi</taxon>
        <taxon>Dikarya</taxon>
        <taxon>Ascomycota</taxon>
        <taxon>Saccharomycotina</taxon>
        <taxon>Saccharomycetes</taxon>
        <taxon>Saccharomycetales</taxon>
        <taxon>Saccharomycetaceae</taxon>
        <taxon>Eremothecium</taxon>
    </lineage>
</organism>
<dbReference type="AlphaFoldDB" id="Q75EN6"/>
<keyword evidence="4 12" id="KW-0328">Glycosyltransferase</keyword>
<dbReference type="UniPathway" id="UPA00378"/>
<dbReference type="GO" id="GO:0005789">
    <property type="term" value="C:endoplasmic reticulum membrane"/>
    <property type="evidence" value="ECO:0000318"/>
    <property type="project" value="GO_Central"/>
</dbReference>
<dbReference type="InParanoid" id="Q75EN6"/>
<keyword evidence="7 12" id="KW-0256">Endoplasmic reticulum</keyword>